<reference evidence="3" key="2">
    <citation type="submission" date="2023-06" db="EMBL/GenBank/DDBJ databases">
        <authorList>
            <consortium name="Lawrence Berkeley National Laboratory"/>
            <person name="Haridas S."/>
            <person name="Hensen N."/>
            <person name="Bonometti L."/>
            <person name="Westerberg I."/>
            <person name="Brannstrom I.O."/>
            <person name="Guillou S."/>
            <person name="Cros-Aarteil S."/>
            <person name="Calhoun S."/>
            <person name="Kuo A."/>
            <person name="Mondo S."/>
            <person name="Pangilinan J."/>
            <person name="Riley R."/>
            <person name="Labutti K."/>
            <person name="Andreopoulos B."/>
            <person name="Lipzen A."/>
            <person name="Chen C."/>
            <person name="Yanf M."/>
            <person name="Daum C."/>
            <person name="Ng V."/>
            <person name="Clum A."/>
            <person name="Steindorff A."/>
            <person name="Ohm R."/>
            <person name="Martin F."/>
            <person name="Silar P."/>
            <person name="Natvig D."/>
            <person name="Lalanne C."/>
            <person name="Gautier V."/>
            <person name="Ament-Velasquez S.L."/>
            <person name="Kruys A."/>
            <person name="Hutchinson M.I."/>
            <person name="Powell A.J."/>
            <person name="Barry K."/>
            <person name="Miller A.N."/>
            <person name="Grigoriev I.V."/>
            <person name="Debuchy R."/>
            <person name="Gladieux P."/>
            <person name="Thoren M.H."/>
            <person name="Johannesson H."/>
        </authorList>
    </citation>
    <scope>NUCLEOTIDE SEQUENCE</scope>
    <source>
        <strain evidence="3">CBS 958.72</strain>
    </source>
</reference>
<sequence>MEYPEKEVKLPTPTPWPPHSILEAVKHPGLEVVTSPEMEAVSPESRLPVYPDSAGSWRETPKMAVPWREEKQRILGLSVRAFWAVVLAAVVIISVAIGAGVGGGMAAARRTAAVAEPDTSSSNNSSNPAASTSVPSTTNGILPAPTDGGCPRINGTAFKATDASGNPIAWVLPGQQFTQLCETNYPSGSDFGNPGIHDILKIWLPSLEDCMTACAYHNAKQFENMQNGIDVGQGGFCKSVTIVKSAGEYCYLKNGTGVNNTRGNPSIYSSAVLAV</sequence>
<proteinExistence type="predicted"/>
<feature type="transmembrane region" description="Helical" evidence="2">
    <location>
        <begin position="81"/>
        <end position="101"/>
    </location>
</feature>
<organism evidence="3 4">
    <name type="scientific">Lasiosphaeria ovina</name>
    <dbReference type="NCBI Taxonomy" id="92902"/>
    <lineage>
        <taxon>Eukaryota</taxon>
        <taxon>Fungi</taxon>
        <taxon>Dikarya</taxon>
        <taxon>Ascomycota</taxon>
        <taxon>Pezizomycotina</taxon>
        <taxon>Sordariomycetes</taxon>
        <taxon>Sordariomycetidae</taxon>
        <taxon>Sordariales</taxon>
        <taxon>Lasiosphaeriaceae</taxon>
        <taxon>Lasiosphaeria</taxon>
    </lineage>
</organism>
<keyword evidence="2" id="KW-0472">Membrane</keyword>
<keyword evidence="2" id="KW-0812">Transmembrane</keyword>
<comment type="caution">
    <text evidence="3">The sequence shown here is derived from an EMBL/GenBank/DDBJ whole genome shotgun (WGS) entry which is preliminary data.</text>
</comment>
<gene>
    <name evidence="3" type="ORF">B0T24DRAFT_672399</name>
</gene>
<protein>
    <recommendedName>
        <fullName evidence="5">Apple domain-containing protein</fullName>
    </recommendedName>
</protein>
<feature type="compositionally biased region" description="Low complexity" evidence="1">
    <location>
        <begin position="116"/>
        <end position="139"/>
    </location>
</feature>
<evidence type="ECO:0008006" key="5">
    <source>
        <dbReference type="Google" id="ProtNLM"/>
    </source>
</evidence>
<evidence type="ECO:0000313" key="4">
    <source>
        <dbReference type="Proteomes" id="UP001287356"/>
    </source>
</evidence>
<name>A0AAE0TWU8_9PEZI</name>
<reference evidence="3" key="1">
    <citation type="journal article" date="2023" name="Mol. Phylogenet. Evol.">
        <title>Genome-scale phylogeny and comparative genomics of the fungal order Sordariales.</title>
        <authorList>
            <person name="Hensen N."/>
            <person name="Bonometti L."/>
            <person name="Westerberg I."/>
            <person name="Brannstrom I.O."/>
            <person name="Guillou S."/>
            <person name="Cros-Aarteil S."/>
            <person name="Calhoun S."/>
            <person name="Haridas S."/>
            <person name="Kuo A."/>
            <person name="Mondo S."/>
            <person name="Pangilinan J."/>
            <person name="Riley R."/>
            <person name="LaButti K."/>
            <person name="Andreopoulos B."/>
            <person name="Lipzen A."/>
            <person name="Chen C."/>
            <person name="Yan M."/>
            <person name="Daum C."/>
            <person name="Ng V."/>
            <person name="Clum A."/>
            <person name="Steindorff A."/>
            <person name="Ohm R.A."/>
            <person name="Martin F."/>
            <person name="Silar P."/>
            <person name="Natvig D.O."/>
            <person name="Lalanne C."/>
            <person name="Gautier V."/>
            <person name="Ament-Velasquez S.L."/>
            <person name="Kruys A."/>
            <person name="Hutchinson M.I."/>
            <person name="Powell A.J."/>
            <person name="Barry K."/>
            <person name="Miller A.N."/>
            <person name="Grigoriev I.V."/>
            <person name="Debuchy R."/>
            <person name="Gladieux P."/>
            <person name="Hiltunen Thoren M."/>
            <person name="Johannesson H."/>
        </authorList>
    </citation>
    <scope>NUCLEOTIDE SEQUENCE</scope>
    <source>
        <strain evidence="3">CBS 958.72</strain>
    </source>
</reference>
<evidence type="ECO:0000256" key="1">
    <source>
        <dbReference type="SAM" id="MobiDB-lite"/>
    </source>
</evidence>
<dbReference type="EMBL" id="JAULSN010000001">
    <property type="protein sequence ID" value="KAK3382416.1"/>
    <property type="molecule type" value="Genomic_DNA"/>
</dbReference>
<evidence type="ECO:0000313" key="3">
    <source>
        <dbReference type="EMBL" id="KAK3382416.1"/>
    </source>
</evidence>
<evidence type="ECO:0000256" key="2">
    <source>
        <dbReference type="SAM" id="Phobius"/>
    </source>
</evidence>
<keyword evidence="2" id="KW-1133">Transmembrane helix</keyword>
<dbReference type="AlphaFoldDB" id="A0AAE0TWU8"/>
<feature type="region of interest" description="Disordered" evidence="1">
    <location>
        <begin position="116"/>
        <end position="155"/>
    </location>
</feature>
<accession>A0AAE0TWU8</accession>
<keyword evidence="4" id="KW-1185">Reference proteome</keyword>
<dbReference type="Proteomes" id="UP001287356">
    <property type="component" value="Unassembled WGS sequence"/>
</dbReference>